<sequence>IEPFERLVLGEKQKRLISALVQQHITNAVAFDDVVAGKGRGLLGLLCGRPGCGKTLTAEAVAEVTHKPLYAVSAGEVGTDSSETDRSLKRILRLGERWNAVVLLDEADVFMQERDKTDVTRNALVSIFLRQVEYHPGILIFTTNLIDQIDSAFESMTL</sequence>
<dbReference type="EMBL" id="KN840472">
    <property type="protein sequence ID" value="KIP08935.1"/>
    <property type="molecule type" value="Genomic_DNA"/>
</dbReference>
<dbReference type="HOGENOM" id="CLU_004471_5_2_1"/>
<feature type="non-terminal residue" evidence="2">
    <location>
        <position position="1"/>
    </location>
</feature>
<dbReference type="GO" id="GO:0005524">
    <property type="term" value="F:ATP binding"/>
    <property type="evidence" value="ECO:0007669"/>
    <property type="project" value="InterPro"/>
</dbReference>
<dbReference type="PANTHER" id="PTHR46411">
    <property type="entry name" value="FAMILY ATPASE, PUTATIVE-RELATED"/>
    <property type="match status" value="1"/>
</dbReference>
<dbReference type="GO" id="GO:0016887">
    <property type="term" value="F:ATP hydrolysis activity"/>
    <property type="evidence" value="ECO:0007669"/>
    <property type="project" value="InterPro"/>
</dbReference>
<dbReference type="PANTHER" id="PTHR46411:SF3">
    <property type="entry name" value="AAA+ ATPASE DOMAIN-CONTAINING PROTEIN"/>
    <property type="match status" value="1"/>
</dbReference>
<dbReference type="InterPro" id="IPR003593">
    <property type="entry name" value="AAA+_ATPase"/>
</dbReference>
<feature type="domain" description="AAA+ ATPase" evidence="1">
    <location>
        <begin position="40"/>
        <end position="150"/>
    </location>
</feature>
<proteinExistence type="predicted"/>
<dbReference type="OrthoDB" id="10042665at2759"/>
<gene>
    <name evidence="2" type="ORF">PHLGIDRAFT_54181</name>
</gene>
<dbReference type="AlphaFoldDB" id="A0A0C3SCL9"/>
<organism evidence="2 3">
    <name type="scientific">Phlebiopsis gigantea (strain 11061_1 CR5-6)</name>
    <name type="common">White-rot fungus</name>
    <name type="synonym">Peniophora gigantea</name>
    <dbReference type="NCBI Taxonomy" id="745531"/>
    <lineage>
        <taxon>Eukaryota</taxon>
        <taxon>Fungi</taxon>
        <taxon>Dikarya</taxon>
        <taxon>Basidiomycota</taxon>
        <taxon>Agaricomycotina</taxon>
        <taxon>Agaricomycetes</taxon>
        <taxon>Polyporales</taxon>
        <taxon>Phanerochaetaceae</taxon>
        <taxon>Phlebiopsis</taxon>
    </lineage>
</organism>
<dbReference type="STRING" id="745531.A0A0C3SCL9"/>
<accession>A0A0C3SCL9</accession>
<dbReference type="InterPro" id="IPR027417">
    <property type="entry name" value="P-loop_NTPase"/>
</dbReference>
<dbReference type="Gene3D" id="3.40.50.300">
    <property type="entry name" value="P-loop containing nucleotide triphosphate hydrolases"/>
    <property type="match status" value="1"/>
</dbReference>
<name>A0A0C3SCL9_PHLG1</name>
<dbReference type="SUPFAM" id="SSF52540">
    <property type="entry name" value="P-loop containing nucleoside triphosphate hydrolases"/>
    <property type="match status" value="1"/>
</dbReference>
<keyword evidence="3" id="KW-1185">Reference proteome</keyword>
<evidence type="ECO:0000313" key="2">
    <source>
        <dbReference type="EMBL" id="KIP08935.1"/>
    </source>
</evidence>
<protein>
    <recommendedName>
        <fullName evidence="1">AAA+ ATPase domain-containing protein</fullName>
    </recommendedName>
</protein>
<dbReference type="SMART" id="SM00382">
    <property type="entry name" value="AAA"/>
    <property type="match status" value="1"/>
</dbReference>
<dbReference type="Proteomes" id="UP000053257">
    <property type="component" value="Unassembled WGS sequence"/>
</dbReference>
<evidence type="ECO:0000313" key="3">
    <source>
        <dbReference type="Proteomes" id="UP000053257"/>
    </source>
</evidence>
<evidence type="ECO:0000259" key="1">
    <source>
        <dbReference type="SMART" id="SM00382"/>
    </source>
</evidence>
<reference evidence="2 3" key="1">
    <citation type="journal article" date="2014" name="PLoS Genet.">
        <title>Analysis of the Phlebiopsis gigantea genome, transcriptome and secretome provides insight into its pioneer colonization strategies of wood.</title>
        <authorList>
            <person name="Hori C."/>
            <person name="Ishida T."/>
            <person name="Igarashi K."/>
            <person name="Samejima M."/>
            <person name="Suzuki H."/>
            <person name="Master E."/>
            <person name="Ferreira P."/>
            <person name="Ruiz-Duenas F.J."/>
            <person name="Held B."/>
            <person name="Canessa P."/>
            <person name="Larrondo L.F."/>
            <person name="Schmoll M."/>
            <person name="Druzhinina I.S."/>
            <person name="Kubicek C.P."/>
            <person name="Gaskell J.A."/>
            <person name="Kersten P."/>
            <person name="St John F."/>
            <person name="Glasner J."/>
            <person name="Sabat G."/>
            <person name="Splinter BonDurant S."/>
            <person name="Syed K."/>
            <person name="Yadav J."/>
            <person name="Mgbeahuruike A.C."/>
            <person name="Kovalchuk A."/>
            <person name="Asiegbu F.O."/>
            <person name="Lackner G."/>
            <person name="Hoffmeister D."/>
            <person name="Rencoret J."/>
            <person name="Gutierrez A."/>
            <person name="Sun H."/>
            <person name="Lindquist E."/>
            <person name="Barry K."/>
            <person name="Riley R."/>
            <person name="Grigoriev I.V."/>
            <person name="Henrissat B."/>
            <person name="Kues U."/>
            <person name="Berka R.M."/>
            <person name="Martinez A.T."/>
            <person name="Covert S.F."/>
            <person name="Blanchette R.A."/>
            <person name="Cullen D."/>
        </authorList>
    </citation>
    <scope>NUCLEOTIDE SEQUENCE [LARGE SCALE GENOMIC DNA]</scope>
    <source>
        <strain evidence="2 3">11061_1 CR5-6</strain>
    </source>
</reference>
<dbReference type="Pfam" id="PF00004">
    <property type="entry name" value="AAA"/>
    <property type="match status" value="1"/>
</dbReference>
<feature type="non-terminal residue" evidence="2">
    <location>
        <position position="158"/>
    </location>
</feature>
<dbReference type="InterPro" id="IPR003959">
    <property type="entry name" value="ATPase_AAA_core"/>
</dbReference>